<evidence type="ECO:0000313" key="2">
    <source>
        <dbReference type="EMBL" id="CAL1283336.1"/>
    </source>
</evidence>
<feature type="chain" id="PRO_5043942951" evidence="1">
    <location>
        <begin position="20"/>
        <end position="149"/>
    </location>
</feature>
<dbReference type="AlphaFoldDB" id="A0AAV2AH24"/>
<organism evidence="2 3">
    <name type="scientific">Larinioides sclopetarius</name>
    <dbReference type="NCBI Taxonomy" id="280406"/>
    <lineage>
        <taxon>Eukaryota</taxon>
        <taxon>Metazoa</taxon>
        <taxon>Ecdysozoa</taxon>
        <taxon>Arthropoda</taxon>
        <taxon>Chelicerata</taxon>
        <taxon>Arachnida</taxon>
        <taxon>Araneae</taxon>
        <taxon>Araneomorphae</taxon>
        <taxon>Entelegynae</taxon>
        <taxon>Araneoidea</taxon>
        <taxon>Araneidae</taxon>
        <taxon>Larinioides</taxon>
    </lineage>
</organism>
<proteinExistence type="predicted"/>
<protein>
    <submittedName>
        <fullName evidence="2">Uncharacterized protein</fullName>
    </submittedName>
</protein>
<dbReference type="EMBL" id="CAXIEN010000166">
    <property type="protein sequence ID" value="CAL1283336.1"/>
    <property type="molecule type" value="Genomic_DNA"/>
</dbReference>
<feature type="signal peptide" evidence="1">
    <location>
        <begin position="1"/>
        <end position="19"/>
    </location>
</feature>
<name>A0AAV2AH24_9ARAC</name>
<sequence length="149" mass="17099">MNTLTIFTILLVFICSCLADDEEASKHSQESPQNSQRIAFSMCVACGGEEVKAAYKECKELKTENTTNITEECVAKILPENVMEGDKRFEYYCHNPEDIDKVYDCFYDYYETLTEEDKASLKKFRECAAEVNEEFCQEESDESTESPDP</sequence>
<comment type="caution">
    <text evidence="2">The sequence shown here is derived from an EMBL/GenBank/DDBJ whole genome shotgun (WGS) entry which is preliminary data.</text>
</comment>
<keyword evidence="1" id="KW-0732">Signal</keyword>
<reference evidence="2 3" key="1">
    <citation type="submission" date="2024-04" db="EMBL/GenBank/DDBJ databases">
        <authorList>
            <person name="Rising A."/>
            <person name="Reimegard J."/>
            <person name="Sonavane S."/>
            <person name="Akerstrom W."/>
            <person name="Nylinder S."/>
            <person name="Hedman E."/>
            <person name="Kallberg Y."/>
        </authorList>
    </citation>
    <scope>NUCLEOTIDE SEQUENCE [LARGE SCALE GENOMIC DNA]</scope>
</reference>
<evidence type="ECO:0000313" key="3">
    <source>
        <dbReference type="Proteomes" id="UP001497382"/>
    </source>
</evidence>
<keyword evidence="3" id="KW-1185">Reference proteome</keyword>
<accession>A0AAV2AH24</accession>
<dbReference type="Proteomes" id="UP001497382">
    <property type="component" value="Unassembled WGS sequence"/>
</dbReference>
<gene>
    <name evidence="2" type="ORF">LARSCL_LOCUS12537</name>
</gene>
<evidence type="ECO:0000256" key="1">
    <source>
        <dbReference type="SAM" id="SignalP"/>
    </source>
</evidence>